<dbReference type="Pfam" id="PF00535">
    <property type="entry name" value="Glycos_transf_2"/>
    <property type="match status" value="1"/>
</dbReference>
<name>A0A506UKQ9_9PROT</name>
<dbReference type="GO" id="GO:0004582">
    <property type="term" value="F:dolichyl-phosphate beta-D-mannosyltransferase activity"/>
    <property type="evidence" value="ECO:0007669"/>
    <property type="project" value="InterPro"/>
</dbReference>
<dbReference type="InterPro" id="IPR001173">
    <property type="entry name" value="Glyco_trans_2-like"/>
</dbReference>
<accession>A0A506UKQ9</accession>
<evidence type="ECO:0000313" key="6">
    <source>
        <dbReference type="EMBL" id="TPW33905.1"/>
    </source>
</evidence>
<dbReference type="GO" id="GO:0009247">
    <property type="term" value="P:glycolipid biosynthetic process"/>
    <property type="evidence" value="ECO:0007669"/>
    <property type="project" value="TreeGrafter"/>
</dbReference>
<evidence type="ECO:0000259" key="5">
    <source>
        <dbReference type="Pfam" id="PF00535"/>
    </source>
</evidence>
<feature type="compositionally biased region" description="Polar residues" evidence="4">
    <location>
        <begin position="1"/>
        <end position="20"/>
    </location>
</feature>
<evidence type="ECO:0000313" key="7">
    <source>
        <dbReference type="Proteomes" id="UP000315037"/>
    </source>
</evidence>
<dbReference type="RefSeq" id="WP_165600613.1">
    <property type="nucleotide sequence ID" value="NZ_SORZ01000002.1"/>
</dbReference>
<evidence type="ECO:0000256" key="1">
    <source>
        <dbReference type="ARBA" id="ARBA00006739"/>
    </source>
</evidence>
<proteinExistence type="inferred from homology"/>
<dbReference type="GO" id="GO:0016020">
    <property type="term" value="C:membrane"/>
    <property type="evidence" value="ECO:0007669"/>
    <property type="project" value="GOC"/>
</dbReference>
<reference evidence="6 7" key="1">
    <citation type="submission" date="2019-03" db="EMBL/GenBank/DDBJ databases">
        <title>The complete genome sequence of Neokomagataea sp. Jb2 NBRC113641.</title>
        <authorList>
            <person name="Chua K.-O."/>
            <person name="Chan K.-G."/>
            <person name="See-Too W.-S."/>
        </authorList>
    </citation>
    <scope>NUCLEOTIDE SEQUENCE [LARGE SCALE GENOMIC DNA]</scope>
    <source>
        <strain evidence="6 7">Jb2</strain>
    </source>
</reference>
<dbReference type="SUPFAM" id="SSF53448">
    <property type="entry name" value="Nucleotide-diphospho-sugar transferases"/>
    <property type="match status" value="1"/>
</dbReference>
<dbReference type="Gene3D" id="3.90.550.10">
    <property type="entry name" value="Spore Coat Polysaccharide Biosynthesis Protein SpsA, Chain A"/>
    <property type="match status" value="1"/>
</dbReference>
<evidence type="ECO:0000256" key="4">
    <source>
        <dbReference type="SAM" id="MobiDB-lite"/>
    </source>
</evidence>
<evidence type="ECO:0000256" key="3">
    <source>
        <dbReference type="ARBA" id="ARBA00022679"/>
    </source>
</evidence>
<sequence>MAHNPANRSATQERPSQGSPEVSIVVPCYNEVENVRPLVEAVERALPRHHWELIFVDDNSPDGTMEEVRRLAAEDGRVRGLRRVGRRGLSSAVIEGALSSSARVVVVMDGDLQHDESCLEEMVEALLKDEADLSVASRYVSGGSRDGLANSWRQSLSQGGTWLARLLLGVPLTDPMSGFFALPRHRFEAVAPALSGRGFKILLDLTMMMPTSEKLRVHDVPMVFRERQHGESKLGLKVMLSFATMLLQGACRRHPVLMAGSAAATLAGSAWLGRALGRRKSGRHGGAKVRARRSRLLRKGR</sequence>
<dbReference type="CDD" id="cd06442">
    <property type="entry name" value="DPM1_like"/>
    <property type="match status" value="1"/>
</dbReference>
<keyword evidence="2" id="KW-0328">Glycosyltransferase</keyword>
<feature type="region of interest" description="Disordered" evidence="4">
    <location>
        <begin position="279"/>
        <end position="301"/>
    </location>
</feature>
<feature type="region of interest" description="Disordered" evidence="4">
    <location>
        <begin position="1"/>
        <end position="22"/>
    </location>
</feature>
<organism evidence="6 7">
    <name type="scientific">Oecophyllibacter saccharovorans</name>
    <dbReference type="NCBI Taxonomy" id="2558360"/>
    <lineage>
        <taxon>Bacteria</taxon>
        <taxon>Pseudomonadati</taxon>
        <taxon>Pseudomonadota</taxon>
        <taxon>Alphaproteobacteria</taxon>
        <taxon>Acetobacterales</taxon>
        <taxon>Acetobacteraceae</taxon>
        <taxon>Oecophyllibacter</taxon>
    </lineage>
</organism>
<gene>
    <name evidence="6" type="ORF">E3202_04755</name>
</gene>
<comment type="similarity">
    <text evidence="1">Belongs to the glycosyltransferase 2 family.</text>
</comment>
<keyword evidence="3" id="KW-0808">Transferase</keyword>
<keyword evidence="7" id="KW-1185">Reference proteome</keyword>
<dbReference type="AlphaFoldDB" id="A0A506UKQ9"/>
<dbReference type="Proteomes" id="UP000315037">
    <property type="component" value="Unassembled WGS sequence"/>
</dbReference>
<dbReference type="InterPro" id="IPR039528">
    <property type="entry name" value="DPM1-like"/>
</dbReference>
<dbReference type="InterPro" id="IPR029044">
    <property type="entry name" value="Nucleotide-diphossugar_trans"/>
</dbReference>
<dbReference type="EMBL" id="SORZ01000002">
    <property type="protein sequence ID" value="TPW33905.1"/>
    <property type="molecule type" value="Genomic_DNA"/>
</dbReference>
<comment type="caution">
    <text evidence="6">The sequence shown here is derived from an EMBL/GenBank/DDBJ whole genome shotgun (WGS) entry which is preliminary data.</text>
</comment>
<feature type="domain" description="Glycosyltransferase 2-like" evidence="5">
    <location>
        <begin position="23"/>
        <end position="159"/>
    </location>
</feature>
<dbReference type="PANTHER" id="PTHR43398:SF1">
    <property type="entry name" value="DOLICHOL-PHOSPHATE MANNOSYLTRANSFERASE SUBUNIT 1"/>
    <property type="match status" value="1"/>
</dbReference>
<protein>
    <submittedName>
        <fullName evidence="6">Polyprenol monophosphomannose synthase</fullName>
    </submittedName>
</protein>
<dbReference type="PANTHER" id="PTHR43398">
    <property type="entry name" value="DOLICHOL-PHOSPHATE MANNOSYLTRANSFERASE SUBUNIT 1"/>
    <property type="match status" value="1"/>
</dbReference>
<evidence type="ECO:0000256" key="2">
    <source>
        <dbReference type="ARBA" id="ARBA00022676"/>
    </source>
</evidence>